<organism evidence="2 3">
    <name type="scientific">Knipowitschia caucasica</name>
    <name type="common">Caucasian dwarf goby</name>
    <name type="synonym">Pomatoschistus caucasicus</name>
    <dbReference type="NCBI Taxonomy" id="637954"/>
    <lineage>
        <taxon>Eukaryota</taxon>
        <taxon>Metazoa</taxon>
        <taxon>Chordata</taxon>
        <taxon>Craniata</taxon>
        <taxon>Vertebrata</taxon>
        <taxon>Euteleostomi</taxon>
        <taxon>Actinopterygii</taxon>
        <taxon>Neopterygii</taxon>
        <taxon>Teleostei</taxon>
        <taxon>Neoteleostei</taxon>
        <taxon>Acanthomorphata</taxon>
        <taxon>Gobiaria</taxon>
        <taxon>Gobiiformes</taxon>
        <taxon>Gobioidei</taxon>
        <taxon>Gobiidae</taxon>
        <taxon>Gobiinae</taxon>
        <taxon>Knipowitschia</taxon>
    </lineage>
</organism>
<evidence type="ECO:0000313" key="3">
    <source>
        <dbReference type="Proteomes" id="UP001497482"/>
    </source>
</evidence>
<evidence type="ECO:0008006" key="4">
    <source>
        <dbReference type="Google" id="ProtNLM"/>
    </source>
</evidence>
<feature type="region of interest" description="Disordered" evidence="1">
    <location>
        <begin position="41"/>
        <end position="61"/>
    </location>
</feature>
<evidence type="ECO:0000313" key="2">
    <source>
        <dbReference type="EMBL" id="CAL1599012.1"/>
    </source>
</evidence>
<dbReference type="AlphaFoldDB" id="A0AAV2L9I1"/>
<accession>A0AAV2L9I1</accession>
<dbReference type="Proteomes" id="UP001497482">
    <property type="component" value="Chromosome 23"/>
</dbReference>
<reference evidence="2 3" key="1">
    <citation type="submission" date="2024-04" db="EMBL/GenBank/DDBJ databases">
        <authorList>
            <person name="Waldvogel A.-M."/>
            <person name="Schoenle A."/>
        </authorList>
    </citation>
    <scope>NUCLEOTIDE SEQUENCE [LARGE SCALE GENOMIC DNA]</scope>
</reference>
<sequence>MKRSLTPDVHSDSKKIKVALPSSLPTKKALLKLCSPKGVLGRRLGGDPKGTPKKGGAPSRRTLFPMPKQRGFIASPGCAENVMLLNCLAKDARAGKRSLAVVFIDLRRAFDMVPHELILESLRRRGLDSTLVIYQADLSELSAGHLTKLDGLLRSVVKKWLVFLRNTHLLAGRARRLRPNCWGCGRAVGVVLPWVLSPVRAPDCGGRWTFGVTVAPTWIGSPDLGVARLGPVGLVVAVAAVRPGAIALGADP</sequence>
<name>A0AAV2L9I1_KNICA</name>
<gene>
    <name evidence="2" type="ORF">KC01_LOCUS27359</name>
</gene>
<evidence type="ECO:0000256" key="1">
    <source>
        <dbReference type="SAM" id="MobiDB-lite"/>
    </source>
</evidence>
<protein>
    <recommendedName>
        <fullName evidence="4">Reverse transcriptase domain-containing protein</fullName>
    </recommendedName>
</protein>
<dbReference type="EMBL" id="OZ035845">
    <property type="protein sequence ID" value="CAL1599012.1"/>
    <property type="molecule type" value="Genomic_DNA"/>
</dbReference>
<keyword evidence="3" id="KW-1185">Reference proteome</keyword>
<proteinExistence type="predicted"/>